<feature type="domain" description="DUF1707" evidence="2">
    <location>
        <begin position="8"/>
        <end position="60"/>
    </location>
</feature>
<dbReference type="Pfam" id="PF08044">
    <property type="entry name" value="DUF1707"/>
    <property type="match status" value="1"/>
</dbReference>
<name>A0ABT6ZPR3_9ACTN</name>
<evidence type="ECO:0000313" key="3">
    <source>
        <dbReference type="EMBL" id="MDJ1131046.1"/>
    </source>
</evidence>
<dbReference type="RefSeq" id="WP_274042256.1">
    <property type="nucleotide sequence ID" value="NZ_JANCPR020000003.1"/>
</dbReference>
<evidence type="ECO:0000256" key="1">
    <source>
        <dbReference type="SAM" id="MobiDB-lite"/>
    </source>
</evidence>
<evidence type="ECO:0000313" key="4">
    <source>
        <dbReference type="Proteomes" id="UP001214441"/>
    </source>
</evidence>
<dbReference type="EMBL" id="JANCPR020000003">
    <property type="protein sequence ID" value="MDJ1131046.1"/>
    <property type="molecule type" value="Genomic_DNA"/>
</dbReference>
<sequence>MTEELPEIRASDAEREQTAEVLRDALAEGRLGMDEFQERLDGAYEARTHGQLVKLVRDLPSPQGEEGRDTSLVLPGSAPAAPAGKRRWTERIGGTGTSRWGIGLLGGFSRKGGWTVPRNFTSVTVMGGGQIDLRNARFEDRVVVIRCFALWGGVQVVVPEGIEVEVRGVGIMGGFDSSANSHGEPGAPRVIVTGLAVMGGVATEQKPAPGERGRDREQDRDRGRDLGWERDRGVEREADRKSLE</sequence>
<dbReference type="Proteomes" id="UP001214441">
    <property type="component" value="Unassembled WGS sequence"/>
</dbReference>
<feature type="compositionally biased region" description="Basic and acidic residues" evidence="1">
    <location>
        <begin position="209"/>
        <end position="244"/>
    </location>
</feature>
<organism evidence="3 4">
    <name type="scientific">Streptomyces iconiensis</name>
    <dbReference type="NCBI Taxonomy" id="1384038"/>
    <lineage>
        <taxon>Bacteria</taxon>
        <taxon>Bacillati</taxon>
        <taxon>Actinomycetota</taxon>
        <taxon>Actinomycetes</taxon>
        <taxon>Kitasatosporales</taxon>
        <taxon>Streptomycetaceae</taxon>
        <taxon>Streptomyces</taxon>
    </lineage>
</organism>
<proteinExistence type="predicted"/>
<accession>A0ABT6ZPR3</accession>
<dbReference type="PANTHER" id="PTHR40763">
    <property type="entry name" value="MEMBRANE PROTEIN-RELATED"/>
    <property type="match status" value="1"/>
</dbReference>
<feature type="region of interest" description="Disordered" evidence="1">
    <location>
        <begin position="59"/>
        <end position="94"/>
    </location>
</feature>
<protein>
    <submittedName>
        <fullName evidence="3">DUF1707 domain-containing protein</fullName>
    </submittedName>
</protein>
<comment type="caution">
    <text evidence="3">The sequence shown here is derived from an EMBL/GenBank/DDBJ whole genome shotgun (WGS) entry which is preliminary data.</text>
</comment>
<keyword evidence="4" id="KW-1185">Reference proteome</keyword>
<evidence type="ECO:0000259" key="2">
    <source>
        <dbReference type="Pfam" id="PF08044"/>
    </source>
</evidence>
<dbReference type="InterPro" id="IPR012551">
    <property type="entry name" value="DUF1707_SHOCT-like"/>
</dbReference>
<reference evidence="3 4" key="1">
    <citation type="submission" date="2023-05" db="EMBL/GenBank/DDBJ databases">
        <title>Streptantibioticus silvisoli sp. nov., acidotolerant actinomycetes 1 from pine litter.</title>
        <authorList>
            <person name="Swiecimska M."/>
            <person name="Golinska P."/>
            <person name="Sangal V."/>
            <person name="Wachnowicz B."/>
            <person name="Goodfellow M."/>
        </authorList>
    </citation>
    <scope>NUCLEOTIDE SEQUENCE [LARGE SCALE GENOMIC DNA]</scope>
    <source>
        <strain evidence="3 4">DSM 42109</strain>
    </source>
</reference>
<dbReference type="PANTHER" id="PTHR40763:SF4">
    <property type="entry name" value="DUF1707 DOMAIN-CONTAINING PROTEIN"/>
    <property type="match status" value="1"/>
</dbReference>
<feature type="region of interest" description="Disordered" evidence="1">
    <location>
        <begin position="201"/>
        <end position="244"/>
    </location>
</feature>
<gene>
    <name evidence="3" type="ORF">NMN56_003570</name>
</gene>